<dbReference type="InterPro" id="IPR037294">
    <property type="entry name" value="ABC_BtuC-like"/>
</dbReference>
<evidence type="ECO:0000256" key="6">
    <source>
        <dbReference type="RuleBase" id="RU003943"/>
    </source>
</evidence>
<dbReference type="GO" id="GO:0055085">
    <property type="term" value="P:transmembrane transport"/>
    <property type="evidence" value="ECO:0007669"/>
    <property type="project" value="InterPro"/>
</dbReference>
<evidence type="ECO:0008006" key="9">
    <source>
        <dbReference type="Google" id="ProtNLM"/>
    </source>
</evidence>
<comment type="similarity">
    <text evidence="2 6">Belongs to the ABC-3 integral membrane protein family.</text>
</comment>
<dbReference type="SUPFAM" id="SSF81345">
    <property type="entry name" value="ABC transporter involved in vitamin B12 uptake, BtuC"/>
    <property type="match status" value="1"/>
</dbReference>
<sequence length="287" mass="28538">MSAVDWVVEPWGSGFMRRAFAEALLCGATCGALGCFVLLRRLSFLGESISHTIVLGAALALLLGLPLGLGGVLIAAATAGLTGAIAGDRRLSADTATGILLPTLFAGGIAVLAVTGSAPRLEELLFGSILGVGEGDLILAGLVAVAVLVVFGVAGKELALVAFDRAAARAFGYRVALLDAVLLTLVAVAVTAGLRAVGSILLAGLLLGPPLAARLVCRSFWPMVALASGLGAACGLVGLYLTWHLAIGAGPAIVLVVATVVGLAALSGAGRIRAPRGSRLARGAAVH</sequence>
<dbReference type="GO" id="GO:0010043">
    <property type="term" value="P:response to zinc ion"/>
    <property type="evidence" value="ECO:0007669"/>
    <property type="project" value="TreeGrafter"/>
</dbReference>
<feature type="transmembrane region" description="Helical" evidence="7">
    <location>
        <begin position="175"/>
        <end position="194"/>
    </location>
</feature>
<evidence type="ECO:0000256" key="3">
    <source>
        <dbReference type="ARBA" id="ARBA00022692"/>
    </source>
</evidence>
<dbReference type="PANTHER" id="PTHR30477">
    <property type="entry name" value="ABC-TRANSPORTER METAL-BINDING PROTEIN"/>
    <property type="match status" value="1"/>
</dbReference>
<feature type="transmembrane region" description="Helical" evidence="7">
    <location>
        <begin position="44"/>
        <end position="63"/>
    </location>
</feature>
<feature type="transmembrane region" description="Helical" evidence="7">
    <location>
        <begin position="138"/>
        <end position="163"/>
    </location>
</feature>
<gene>
    <name evidence="8" type="ORF">AVDCRST_MAG45-856</name>
</gene>
<evidence type="ECO:0000256" key="1">
    <source>
        <dbReference type="ARBA" id="ARBA00004141"/>
    </source>
</evidence>
<protein>
    <recommendedName>
        <fullName evidence="9">Mn-Zn_transporter_SitD</fullName>
    </recommendedName>
</protein>
<feature type="transmembrane region" description="Helical" evidence="7">
    <location>
        <begin position="200"/>
        <end position="217"/>
    </location>
</feature>
<reference evidence="8" key="1">
    <citation type="submission" date="2020-02" db="EMBL/GenBank/DDBJ databases">
        <authorList>
            <person name="Meier V. D."/>
        </authorList>
    </citation>
    <scope>NUCLEOTIDE SEQUENCE</scope>
    <source>
        <strain evidence="8">AVDCRST_MAG45</strain>
    </source>
</reference>
<keyword evidence="3 6" id="KW-0812">Transmembrane</keyword>
<dbReference type="PANTHER" id="PTHR30477:SF13">
    <property type="entry name" value="IRON TRANSPORT SYSTEM MEMBRANE PROTEIN HI_0360-RELATED"/>
    <property type="match status" value="1"/>
</dbReference>
<accession>A0A6J4S9B6</accession>
<name>A0A6J4S9B6_9ACTN</name>
<evidence type="ECO:0000256" key="2">
    <source>
        <dbReference type="ARBA" id="ARBA00008034"/>
    </source>
</evidence>
<dbReference type="AlphaFoldDB" id="A0A6J4S9B6"/>
<dbReference type="InterPro" id="IPR001626">
    <property type="entry name" value="ABC_TroCD"/>
</dbReference>
<feature type="transmembrane region" description="Helical" evidence="7">
    <location>
        <begin position="224"/>
        <end position="243"/>
    </location>
</feature>
<evidence type="ECO:0000256" key="5">
    <source>
        <dbReference type="ARBA" id="ARBA00023136"/>
    </source>
</evidence>
<keyword evidence="5 7" id="KW-0472">Membrane</keyword>
<organism evidence="8">
    <name type="scientific">uncultured Solirubrobacterales bacterium</name>
    <dbReference type="NCBI Taxonomy" id="768556"/>
    <lineage>
        <taxon>Bacteria</taxon>
        <taxon>Bacillati</taxon>
        <taxon>Actinomycetota</taxon>
        <taxon>Thermoleophilia</taxon>
        <taxon>Solirubrobacterales</taxon>
        <taxon>environmental samples</taxon>
    </lineage>
</organism>
<feature type="transmembrane region" description="Helical" evidence="7">
    <location>
        <begin position="99"/>
        <end position="118"/>
    </location>
</feature>
<dbReference type="Gene3D" id="1.10.3470.10">
    <property type="entry name" value="ABC transporter involved in vitamin B12 uptake, BtuC"/>
    <property type="match status" value="1"/>
</dbReference>
<keyword evidence="4 7" id="KW-1133">Transmembrane helix</keyword>
<comment type="subcellular location">
    <subcellularLocation>
        <location evidence="6">Cell membrane</location>
        <topology evidence="6">Multi-pass membrane protein</topology>
    </subcellularLocation>
    <subcellularLocation>
        <location evidence="1">Membrane</location>
        <topology evidence="1">Multi-pass membrane protein</topology>
    </subcellularLocation>
</comment>
<feature type="transmembrane region" description="Helical" evidence="7">
    <location>
        <begin position="249"/>
        <end position="269"/>
    </location>
</feature>
<keyword evidence="6" id="KW-0813">Transport</keyword>
<evidence type="ECO:0000256" key="4">
    <source>
        <dbReference type="ARBA" id="ARBA00022989"/>
    </source>
</evidence>
<evidence type="ECO:0000313" key="8">
    <source>
        <dbReference type="EMBL" id="CAA9493156.1"/>
    </source>
</evidence>
<evidence type="ECO:0000256" key="7">
    <source>
        <dbReference type="SAM" id="Phobius"/>
    </source>
</evidence>
<dbReference type="Pfam" id="PF00950">
    <property type="entry name" value="ABC-3"/>
    <property type="match status" value="1"/>
</dbReference>
<proteinExistence type="inferred from homology"/>
<dbReference type="GO" id="GO:0043190">
    <property type="term" value="C:ATP-binding cassette (ABC) transporter complex"/>
    <property type="evidence" value="ECO:0007669"/>
    <property type="project" value="InterPro"/>
</dbReference>
<dbReference type="EMBL" id="CADCVU010000077">
    <property type="protein sequence ID" value="CAA9493156.1"/>
    <property type="molecule type" value="Genomic_DNA"/>
</dbReference>
<feature type="transmembrane region" description="Helical" evidence="7">
    <location>
        <begin position="20"/>
        <end position="39"/>
    </location>
</feature>